<keyword evidence="7" id="KW-1185">Reference proteome</keyword>
<dbReference type="Gene3D" id="3.40.50.300">
    <property type="entry name" value="P-loop containing nucleotide triphosphate hydrolases"/>
    <property type="match status" value="1"/>
</dbReference>
<dbReference type="PANTHER" id="PTHR10903:SF170">
    <property type="entry name" value="GTPASE IMAP FAMILY MEMBER 7"/>
    <property type="match status" value="1"/>
</dbReference>
<evidence type="ECO:0000256" key="3">
    <source>
        <dbReference type="ARBA" id="ARBA00023134"/>
    </source>
</evidence>
<dbReference type="Pfam" id="PF04548">
    <property type="entry name" value="AIG1"/>
    <property type="match status" value="1"/>
</dbReference>
<evidence type="ECO:0000313" key="7">
    <source>
        <dbReference type="Proteomes" id="UP000261620"/>
    </source>
</evidence>
<reference evidence="6" key="1">
    <citation type="submission" date="2025-08" db="UniProtKB">
        <authorList>
            <consortium name="Ensembl"/>
        </authorList>
    </citation>
    <scope>IDENTIFICATION</scope>
</reference>
<dbReference type="SUPFAM" id="SSF52540">
    <property type="entry name" value="P-loop containing nucleoside triphosphate hydrolases"/>
    <property type="match status" value="1"/>
</dbReference>
<evidence type="ECO:0000256" key="4">
    <source>
        <dbReference type="SAM" id="MobiDB-lite"/>
    </source>
</evidence>
<dbReference type="InterPro" id="IPR027417">
    <property type="entry name" value="P-loop_NTPase"/>
</dbReference>
<accession>A0A3Q3WVH4</accession>
<dbReference type="Ensembl" id="ENSMMOT00000019741.1">
    <property type="protein sequence ID" value="ENSMMOP00000019415.1"/>
    <property type="gene ID" value="ENSMMOG00000014721.1"/>
</dbReference>
<evidence type="ECO:0000256" key="1">
    <source>
        <dbReference type="ARBA" id="ARBA00008535"/>
    </source>
</evidence>
<feature type="region of interest" description="Disordered" evidence="4">
    <location>
        <begin position="1"/>
        <end position="30"/>
    </location>
</feature>
<dbReference type="InterPro" id="IPR006703">
    <property type="entry name" value="G_AIG1"/>
</dbReference>
<dbReference type="STRING" id="94237.ENSMMOP00000019415"/>
<reference evidence="6" key="2">
    <citation type="submission" date="2025-09" db="UniProtKB">
        <authorList>
            <consortium name="Ensembl"/>
        </authorList>
    </citation>
    <scope>IDENTIFICATION</scope>
</reference>
<keyword evidence="3" id="KW-0342">GTP-binding</keyword>
<comment type="similarity">
    <text evidence="1">Belongs to the TRAFAC class TrmE-Era-EngA-EngB-Septin-like GTPase superfamily. AIG1/Toc34/Toc159-like paraseptin GTPase family. IAN subfamily.</text>
</comment>
<keyword evidence="2" id="KW-0547">Nucleotide-binding</keyword>
<protein>
    <recommendedName>
        <fullName evidence="5">AIG1-type G domain-containing protein</fullName>
    </recommendedName>
</protein>
<dbReference type="GO" id="GO:0005525">
    <property type="term" value="F:GTP binding"/>
    <property type="evidence" value="ECO:0007669"/>
    <property type="project" value="UniProtKB-KW"/>
</dbReference>
<dbReference type="OMA" id="YISEMFR"/>
<dbReference type="InterPro" id="IPR045058">
    <property type="entry name" value="GIMA/IAN/Toc"/>
</dbReference>
<dbReference type="Proteomes" id="UP000261620">
    <property type="component" value="Unplaced"/>
</dbReference>
<organism evidence="6 7">
    <name type="scientific">Mola mola</name>
    <name type="common">Ocean sunfish</name>
    <name type="synonym">Tetraodon mola</name>
    <dbReference type="NCBI Taxonomy" id="94237"/>
    <lineage>
        <taxon>Eukaryota</taxon>
        <taxon>Metazoa</taxon>
        <taxon>Chordata</taxon>
        <taxon>Craniata</taxon>
        <taxon>Vertebrata</taxon>
        <taxon>Euteleostomi</taxon>
        <taxon>Actinopterygii</taxon>
        <taxon>Neopterygii</taxon>
        <taxon>Teleostei</taxon>
        <taxon>Neoteleostei</taxon>
        <taxon>Acanthomorphata</taxon>
        <taxon>Eupercaria</taxon>
        <taxon>Tetraodontiformes</taxon>
        <taxon>Molidae</taxon>
        <taxon>Mola</taxon>
    </lineage>
</organism>
<dbReference type="PANTHER" id="PTHR10903">
    <property type="entry name" value="GTPASE, IMAP FAMILY MEMBER-RELATED"/>
    <property type="match status" value="1"/>
</dbReference>
<evidence type="ECO:0000256" key="2">
    <source>
        <dbReference type="ARBA" id="ARBA00022741"/>
    </source>
</evidence>
<evidence type="ECO:0000313" key="6">
    <source>
        <dbReference type="Ensembl" id="ENSMMOP00000019415.1"/>
    </source>
</evidence>
<feature type="domain" description="AIG1-type G" evidence="5">
    <location>
        <begin position="39"/>
        <end position="140"/>
    </location>
</feature>
<sequence>MGPSTESVRRVPGTESRMGQSTKSSGRGPCTQCVRIVPKSASGNTILGQKHFHSKVCQKSVTQLCQKEMGEIDGRWVAVVDIPGLFDTTMSHEDVRKELVKCITTLAPGPHVFLLVVQIGRFTKEERDTIELIRTFFAKDTEGSFKKLTTDCGGRYQVFNTNAQKNRSQVSQLLAKVESTVRKNCNGYYISEMFREAEAAIQKEVDKIMEEKEPEIRREQRALEKKNIKKKCKRKEKMAKLISSFDEADRAEIIKERERRTRQVEKRQTEEQIWLTKLREGYKQELERYEKKTKTRH</sequence>
<name>A0A3Q3WVH4_MOLML</name>
<proteinExistence type="inferred from homology"/>
<dbReference type="AlphaFoldDB" id="A0A3Q3WVH4"/>
<evidence type="ECO:0000259" key="5">
    <source>
        <dbReference type="Pfam" id="PF04548"/>
    </source>
</evidence>